<evidence type="ECO:0000256" key="7">
    <source>
        <dbReference type="ARBA" id="ARBA00022989"/>
    </source>
</evidence>
<name>A0A4Q1BQ64_TREME</name>
<keyword evidence="6 12" id="KW-0809">Transit peptide</keyword>
<dbReference type="GO" id="GO:0048039">
    <property type="term" value="F:ubiquinone binding"/>
    <property type="evidence" value="ECO:0007669"/>
    <property type="project" value="TreeGrafter"/>
</dbReference>
<gene>
    <name evidence="13" type="ORF">M231_02737</name>
</gene>
<evidence type="ECO:0000256" key="10">
    <source>
        <dbReference type="PIRSR" id="PIRSR607992-1"/>
    </source>
</evidence>
<evidence type="ECO:0000313" key="13">
    <source>
        <dbReference type="EMBL" id="RXK39942.1"/>
    </source>
</evidence>
<dbReference type="VEuPathDB" id="FungiDB:TREMEDRAFT_43822"/>
<evidence type="ECO:0000313" key="14">
    <source>
        <dbReference type="Proteomes" id="UP000289152"/>
    </source>
</evidence>
<comment type="subcellular location">
    <subcellularLocation>
        <location evidence="1 12">Mitochondrion inner membrane</location>
        <topology evidence="1 12">Multi-pass membrane protein</topology>
    </subcellularLocation>
</comment>
<dbReference type="Proteomes" id="UP000289152">
    <property type="component" value="Unassembled WGS sequence"/>
</dbReference>
<comment type="caution">
    <text evidence="13">The sequence shown here is derived from an EMBL/GenBank/DDBJ whole genome shotgun (WGS) entry which is preliminary data.</text>
</comment>
<dbReference type="InterPro" id="IPR007992">
    <property type="entry name" value="CybS"/>
</dbReference>
<keyword evidence="13" id="KW-0830">Ubiquinone</keyword>
<dbReference type="CDD" id="cd03496">
    <property type="entry name" value="SQR_TypeC_CybS"/>
    <property type="match status" value="1"/>
</dbReference>
<dbReference type="Gene3D" id="1.20.1300.10">
    <property type="entry name" value="Fumarate reductase/succinate dehydrogenase, transmembrane subunit"/>
    <property type="match status" value="1"/>
</dbReference>
<protein>
    <recommendedName>
        <fullName evidence="12">Succinate dehydrogenase [ubiquinone] cytochrome b small subunit</fullName>
    </recommendedName>
</protein>
<dbReference type="STRING" id="5217.A0A4Q1BQ64"/>
<evidence type="ECO:0000256" key="4">
    <source>
        <dbReference type="ARBA" id="ARBA00022692"/>
    </source>
</evidence>
<accession>A0A4Q1BQ64</accession>
<evidence type="ECO:0000256" key="1">
    <source>
        <dbReference type="ARBA" id="ARBA00004448"/>
    </source>
</evidence>
<sequence>MSLLRSSTSLASRVGLGVRPLHTTRIASIHSTRIRRDALIAPNETGGFKYVPGGPVLKGTVNDATSFPTPSKSHGSYHWAFERLLSASLIPVMGAAAVSSGSAYPVLDGILAVSLIIHSHIGFDSCIIDYIHPRKFPILGPICSWALRVGTGLAVWGVYEFNTNDIGMLNPIHLSSSLRLIFHFYLLPFILHTATYLPSSYTAIHPLISIFLKYNRAGYKQKHVDSSIYRLDQTAGSE</sequence>
<dbReference type="AlphaFoldDB" id="A0A4Q1BQ64"/>
<keyword evidence="5 12" id="KW-0999">Mitochondrion inner membrane</keyword>
<keyword evidence="11" id="KW-0408">Iron</keyword>
<dbReference type="GO" id="GO:0006121">
    <property type="term" value="P:mitochondrial electron transport, succinate to ubiquinone"/>
    <property type="evidence" value="ECO:0007669"/>
    <property type="project" value="TreeGrafter"/>
</dbReference>
<dbReference type="GO" id="GO:0020037">
    <property type="term" value="F:heme binding"/>
    <property type="evidence" value="ECO:0007669"/>
    <property type="project" value="TreeGrafter"/>
</dbReference>
<feature type="binding site" description="axial binding residue" evidence="11">
    <location>
        <position position="118"/>
    </location>
    <ligand>
        <name>heme b</name>
        <dbReference type="ChEBI" id="CHEBI:60344"/>
        <note>ligand shared with SDHC</note>
    </ligand>
    <ligandPart>
        <name>Fe</name>
        <dbReference type="ChEBI" id="CHEBI:18248"/>
    </ligandPart>
</feature>
<dbReference type="GO" id="GO:0006099">
    <property type="term" value="P:tricarboxylic acid cycle"/>
    <property type="evidence" value="ECO:0007669"/>
    <property type="project" value="TreeGrafter"/>
</dbReference>
<keyword evidence="14" id="KW-1185">Reference proteome</keyword>
<dbReference type="Pfam" id="PF05328">
    <property type="entry name" value="CybS"/>
    <property type="match status" value="1"/>
</dbReference>
<dbReference type="InParanoid" id="A0A4Q1BQ64"/>
<dbReference type="FunCoup" id="A0A4Q1BQ64">
    <property type="interactions" value="151"/>
</dbReference>
<keyword evidence="3" id="KW-0813">Transport</keyword>
<evidence type="ECO:0000256" key="6">
    <source>
        <dbReference type="ARBA" id="ARBA00022946"/>
    </source>
</evidence>
<evidence type="ECO:0000256" key="2">
    <source>
        <dbReference type="ARBA" id="ARBA00007294"/>
    </source>
</evidence>
<evidence type="ECO:0000256" key="12">
    <source>
        <dbReference type="RuleBase" id="RU364031"/>
    </source>
</evidence>
<dbReference type="OrthoDB" id="18577at2759"/>
<dbReference type="SUPFAM" id="SSF81343">
    <property type="entry name" value="Fumarate reductase respiratory complex transmembrane subunits"/>
    <property type="match status" value="1"/>
</dbReference>
<evidence type="ECO:0000256" key="5">
    <source>
        <dbReference type="ARBA" id="ARBA00022792"/>
    </source>
</evidence>
<proteinExistence type="inferred from homology"/>
<feature type="binding site" evidence="10">
    <location>
        <position position="130"/>
    </location>
    <ligand>
        <name>a ubiquinone</name>
        <dbReference type="ChEBI" id="CHEBI:16389"/>
        <note>ligand shared with IP/SDHB</note>
    </ligand>
</feature>
<keyword evidence="8 12" id="KW-0496">Mitochondrion</keyword>
<dbReference type="InterPro" id="IPR034804">
    <property type="entry name" value="SQR/QFR_C/D"/>
</dbReference>
<dbReference type="PANTHER" id="PTHR13337">
    <property type="entry name" value="SUCCINATE DEHYDROGENASE"/>
    <property type="match status" value="1"/>
</dbReference>
<keyword evidence="4" id="KW-0812">Transmembrane</keyword>
<comment type="similarity">
    <text evidence="2 12">Belongs to the CybS family.</text>
</comment>
<dbReference type="EMBL" id="SDIL01000024">
    <property type="protein sequence ID" value="RXK39942.1"/>
    <property type="molecule type" value="Genomic_DNA"/>
</dbReference>
<dbReference type="GO" id="GO:0046872">
    <property type="term" value="F:metal ion binding"/>
    <property type="evidence" value="ECO:0007669"/>
    <property type="project" value="UniProtKB-KW"/>
</dbReference>
<keyword evidence="11" id="KW-0479">Metal-binding</keyword>
<keyword evidence="7" id="KW-1133">Transmembrane helix</keyword>
<reference evidence="13 14" key="1">
    <citation type="submission" date="2016-06" db="EMBL/GenBank/DDBJ databases">
        <title>Evolution of pathogenesis and genome organization in the Tremellales.</title>
        <authorList>
            <person name="Cuomo C."/>
            <person name="Litvintseva A."/>
            <person name="Heitman J."/>
            <person name="Chen Y."/>
            <person name="Sun S."/>
            <person name="Springer D."/>
            <person name="Dromer F."/>
            <person name="Young S."/>
            <person name="Zeng Q."/>
            <person name="Chapman S."/>
            <person name="Gujja S."/>
            <person name="Saif S."/>
            <person name="Birren B."/>
        </authorList>
    </citation>
    <scope>NUCLEOTIDE SEQUENCE [LARGE SCALE GENOMIC DNA]</scope>
    <source>
        <strain evidence="13 14">ATCC 28783</strain>
    </source>
</reference>
<evidence type="ECO:0000256" key="8">
    <source>
        <dbReference type="ARBA" id="ARBA00023128"/>
    </source>
</evidence>
<keyword evidence="9 12" id="KW-0472">Membrane</keyword>
<evidence type="ECO:0000256" key="11">
    <source>
        <dbReference type="PIRSR" id="PIRSR607992-2"/>
    </source>
</evidence>
<dbReference type="GO" id="GO:0005743">
    <property type="term" value="C:mitochondrial inner membrane"/>
    <property type="evidence" value="ECO:0007669"/>
    <property type="project" value="UniProtKB-SubCell"/>
</dbReference>
<evidence type="ECO:0000256" key="3">
    <source>
        <dbReference type="ARBA" id="ARBA00022448"/>
    </source>
</evidence>
<organism evidence="13 14">
    <name type="scientific">Tremella mesenterica</name>
    <name type="common">Jelly fungus</name>
    <dbReference type="NCBI Taxonomy" id="5217"/>
    <lineage>
        <taxon>Eukaryota</taxon>
        <taxon>Fungi</taxon>
        <taxon>Dikarya</taxon>
        <taxon>Basidiomycota</taxon>
        <taxon>Agaricomycotina</taxon>
        <taxon>Tremellomycetes</taxon>
        <taxon>Tremellales</taxon>
        <taxon>Tremellaceae</taxon>
        <taxon>Tremella</taxon>
    </lineage>
</organism>
<evidence type="ECO:0000256" key="9">
    <source>
        <dbReference type="ARBA" id="ARBA00023136"/>
    </source>
</evidence>
<dbReference type="PANTHER" id="PTHR13337:SF2">
    <property type="entry name" value="SUCCINATE DEHYDROGENASE [UBIQUINONE] CYTOCHROME B SMALL SUBUNIT, MITOCHONDRIAL"/>
    <property type="match status" value="1"/>
</dbReference>